<dbReference type="RefSeq" id="WP_303521865.1">
    <property type="nucleotide sequence ID" value="NZ_JAUOQO010000073.1"/>
</dbReference>
<name>A0AAW7YY09_9STAP</name>
<accession>A0AAW7YY09</accession>
<gene>
    <name evidence="1" type="ORF">Q4528_12825</name>
</gene>
<protein>
    <submittedName>
        <fullName evidence="1">Uncharacterized protein</fullName>
    </submittedName>
</protein>
<organism evidence="1 2">
    <name type="scientific">Staphylococcus pasteuri_A</name>
    <dbReference type="NCBI Taxonomy" id="3062664"/>
    <lineage>
        <taxon>Bacteria</taxon>
        <taxon>Bacillati</taxon>
        <taxon>Bacillota</taxon>
        <taxon>Bacilli</taxon>
        <taxon>Bacillales</taxon>
        <taxon>Staphylococcaceae</taxon>
        <taxon>Staphylococcus</taxon>
    </lineage>
</organism>
<dbReference type="Proteomes" id="UP001170310">
    <property type="component" value="Unassembled WGS sequence"/>
</dbReference>
<reference evidence="1" key="1">
    <citation type="submission" date="2023-07" db="EMBL/GenBank/DDBJ databases">
        <title>Genome content predicts the carbon catabolic preferences of heterotrophic bacteria.</title>
        <authorList>
            <person name="Gralka M."/>
        </authorList>
    </citation>
    <scope>NUCLEOTIDE SEQUENCE</scope>
    <source>
        <strain evidence="1">E2R20</strain>
    </source>
</reference>
<evidence type="ECO:0000313" key="1">
    <source>
        <dbReference type="EMBL" id="MDO6574997.1"/>
    </source>
</evidence>
<dbReference type="AlphaFoldDB" id="A0AAW7YY09"/>
<keyword evidence="2" id="KW-1185">Reference proteome</keyword>
<dbReference type="EMBL" id="JAUOQO010000073">
    <property type="protein sequence ID" value="MDO6574997.1"/>
    <property type="molecule type" value="Genomic_DNA"/>
</dbReference>
<proteinExistence type="predicted"/>
<sequence>AILVVYGWETIYENAQKIASRNELFSRKTALIVEIQSLAISSIEFWETEHDYSDKNKCLLKSSIFTYKAESINKRLKRLKSFGLEADLSNEMRMFRKNITLDAERAFDISSEAKREKISCIFS</sequence>
<feature type="non-terminal residue" evidence="1">
    <location>
        <position position="1"/>
    </location>
</feature>
<feature type="non-terminal residue" evidence="1">
    <location>
        <position position="123"/>
    </location>
</feature>
<evidence type="ECO:0000313" key="2">
    <source>
        <dbReference type="Proteomes" id="UP001170310"/>
    </source>
</evidence>
<comment type="caution">
    <text evidence="1">The sequence shown here is derived from an EMBL/GenBank/DDBJ whole genome shotgun (WGS) entry which is preliminary data.</text>
</comment>